<dbReference type="EMBL" id="LSRQ01000432">
    <property type="protein sequence ID" value="OAY82855.1"/>
    <property type="molecule type" value="Genomic_DNA"/>
</dbReference>
<dbReference type="AlphaFoldDB" id="A0A199W1R2"/>
<gene>
    <name evidence="2" type="ORF">ACMD2_06309</name>
</gene>
<feature type="region of interest" description="Disordered" evidence="1">
    <location>
        <begin position="248"/>
        <end position="286"/>
    </location>
</feature>
<evidence type="ECO:0000256" key="1">
    <source>
        <dbReference type="SAM" id="MobiDB-lite"/>
    </source>
</evidence>
<comment type="caution">
    <text evidence="2">The sequence shown here is derived from an EMBL/GenBank/DDBJ whole genome shotgun (WGS) entry which is preliminary data.</text>
</comment>
<evidence type="ECO:0000313" key="2">
    <source>
        <dbReference type="EMBL" id="OAY82855.1"/>
    </source>
</evidence>
<dbReference type="STRING" id="4615.A0A199W1R2"/>
<dbReference type="Proteomes" id="UP000092600">
    <property type="component" value="Unassembled WGS sequence"/>
</dbReference>
<organism evidence="2 3">
    <name type="scientific">Ananas comosus</name>
    <name type="common">Pineapple</name>
    <name type="synonym">Ananas ananas</name>
    <dbReference type="NCBI Taxonomy" id="4615"/>
    <lineage>
        <taxon>Eukaryota</taxon>
        <taxon>Viridiplantae</taxon>
        <taxon>Streptophyta</taxon>
        <taxon>Embryophyta</taxon>
        <taxon>Tracheophyta</taxon>
        <taxon>Spermatophyta</taxon>
        <taxon>Magnoliopsida</taxon>
        <taxon>Liliopsida</taxon>
        <taxon>Poales</taxon>
        <taxon>Bromeliaceae</taxon>
        <taxon>Bromelioideae</taxon>
        <taxon>Ananas</taxon>
    </lineage>
</organism>
<feature type="compositionally biased region" description="Low complexity" evidence="1">
    <location>
        <begin position="260"/>
        <end position="274"/>
    </location>
</feature>
<evidence type="ECO:0000313" key="3">
    <source>
        <dbReference type="Proteomes" id="UP000092600"/>
    </source>
</evidence>
<sequence length="286" mass="31461">MQRANLYSIYITCLILASELMEEEKKIEKKRIGLFVGKVKGWIKERRRVGLRCLNFEVKAVTWDEPEIMKNRGLNKVSPWQVEIVSSTPALQTQYFETPRLTKWKVLEKSGSLGDEQNWRVLENSGFLGDEQNSILNPEYKTVTSAVLQSPEHPAGMQGARQDLICFLPIKRNEVIGNSSSIDSTTQEVEIVRGEMNIANISHSSSIHLCQEAMLNGGSEPSSTSAFSQLKGVRTIALFGQTIIIEQSPAGGGADKQTPKKLGGLLPTPLPSLSHGGKAGISSPKI</sequence>
<protein>
    <submittedName>
        <fullName evidence="2">Auxin response factor 17</fullName>
    </submittedName>
</protein>
<proteinExistence type="predicted"/>
<name>A0A199W1R2_ANACO</name>
<accession>A0A199W1R2</accession>
<reference evidence="2 3" key="1">
    <citation type="journal article" date="2016" name="DNA Res.">
        <title>The draft genome of MD-2 pineapple using hybrid error correction of long reads.</title>
        <authorList>
            <person name="Redwan R.M."/>
            <person name="Saidin A."/>
            <person name="Kumar S.V."/>
        </authorList>
    </citation>
    <scope>NUCLEOTIDE SEQUENCE [LARGE SCALE GENOMIC DNA]</scope>
    <source>
        <strain evidence="3">cv. MD2</strain>
        <tissue evidence="2">Leaf</tissue>
    </source>
</reference>